<dbReference type="AlphaFoldDB" id="A0A4U8UKU6"/>
<proteinExistence type="predicted"/>
<accession>A0A4U8UKU6</accession>
<dbReference type="Proteomes" id="UP000298663">
    <property type="component" value="Unassembled WGS sequence"/>
</dbReference>
<evidence type="ECO:0000313" key="2">
    <source>
        <dbReference type="Proteomes" id="UP000298663"/>
    </source>
</evidence>
<name>A0A4U8UKU6_STECR</name>
<dbReference type="EMBL" id="AZBU02000001">
    <property type="protein sequence ID" value="TMS33650.1"/>
    <property type="molecule type" value="Genomic_DNA"/>
</dbReference>
<reference evidence="1 2" key="2">
    <citation type="journal article" date="2019" name="G3 (Bethesda)">
        <title>Hybrid Assembly of the Genome of the Entomopathogenic Nematode Steinernema carpocapsae Identifies the X-Chromosome.</title>
        <authorList>
            <person name="Serra L."/>
            <person name="Macchietto M."/>
            <person name="Macias-Munoz A."/>
            <person name="McGill C.J."/>
            <person name="Rodriguez I.M."/>
            <person name="Rodriguez B."/>
            <person name="Murad R."/>
            <person name="Mortazavi A."/>
        </authorList>
    </citation>
    <scope>NUCLEOTIDE SEQUENCE [LARGE SCALE GENOMIC DNA]</scope>
    <source>
        <strain evidence="1 2">ALL</strain>
    </source>
</reference>
<evidence type="ECO:0000313" key="1">
    <source>
        <dbReference type="EMBL" id="TMS33650.1"/>
    </source>
</evidence>
<gene>
    <name evidence="1" type="ORF">L596_001367</name>
</gene>
<reference evidence="1 2" key="1">
    <citation type="journal article" date="2015" name="Genome Biol.">
        <title>Comparative genomics of Steinernema reveals deeply conserved gene regulatory networks.</title>
        <authorList>
            <person name="Dillman A.R."/>
            <person name="Macchietto M."/>
            <person name="Porter C.F."/>
            <person name="Rogers A."/>
            <person name="Williams B."/>
            <person name="Antoshechkin I."/>
            <person name="Lee M.M."/>
            <person name="Goodwin Z."/>
            <person name="Lu X."/>
            <person name="Lewis E.E."/>
            <person name="Goodrich-Blair H."/>
            <person name="Stock S.P."/>
            <person name="Adams B.J."/>
            <person name="Sternberg P.W."/>
            <person name="Mortazavi A."/>
        </authorList>
    </citation>
    <scope>NUCLEOTIDE SEQUENCE [LARGE SCALE GENOMIC DNA]</scope>
    <source>
        <strain evidence="1 2">ALL</strain>
    </source>
</reference>
<organism evidence="1 2">
    <name type="scientific">Steinernema carpocapsae</name>
    <name type="common">Entomopathogenic nematode</name>
    <dbReference type="NCBI Taxonomy" id="34508"/>
    <lineage>
        <taxon>Eukaryota</taxon>
        <taxon>Metazoa</taxon>
        <taxon>Ecdysozoa</taxon>
        <taxon>Nematoda</taxon>
        <taxon>Chromadorea</taxon>
        <taxon>Rhabditida</taxon>
        <taxon>Tylenchina</taxon>
        <taxon>Panagrolaimomorpha</taxon>
        <taxon>Strongyloidoidea</taxon>
        <taxon>Steinernematidae</taxon>
        <taxon>Steinernema</taxon>
    </lineage>
</organism>
<protein>
    <submittedName>
        <fullName evidence="1">Uncharacterized protein</fullName>
    </submittedName>
</protein>
<keyword evidence="2" id="KW-1185">Reference proteome</keyword>
<sequence>MLTSCSQNARFWCRRAGSGGRCAVFGQNSLDGDCHPLTKKKSSFLLRKNDRFDRRSAASIDCFLLALPCVYSSCCASSFGAGDVAVLPVITRSKFKREFYVFFTTRSHTYTQSTVNSFFLRFWCFSKRPLFVGLNKRTRWRGEAYNGLNATDKAPADPS</sequence>
<comment type="caution">
    <text evidence="1">The sequence shown here is derived from an EMBL/GenBank/DDBJ whole genome shotgun (WGS) entry which is preliminary data.</text>
</comment>